<protein>
    <submittedName>
        <fullName evidence="1">Uncharacterized protein</fullName>
    </submittedName>
</protein>
<gene>
    <name evidence="1" type="primary">ORF64451</name>
</gene>
<dbReference type="AlphaFoldDB" id="A0A0B6ZH93"/>
<evidence type="ECO:0000313" key="1">
    <source>
        <dbReference type="EMBL" id="CEK67929.1"/>
    </source>
</evidence>
<organism evidence="1">
    <name type="scientific">Arion vulgaris</name>
    <dbReference type="NCBI Taxonomy" id="1028688"/>
    <lineage>
        <taxon>Eukaryota</taxon>
        <taxon>Metazoa</taxon>
        <taxon>Spiralia</taxon>
        <taxon>Lophotrochozoa</taxon>
        <taxon>Mollusca</taxon>
        <taxon>Gastropoda</taxon>
        <taxon>Heterobranchia</taxon>
        <taxon>Euthyneura</taxon>
        <taxon>Panpulmonata</taxon>
        <taxon>Eupulmonata</taxon>
        <taxon>Stylommatophora</taxon>
        <taxon>Helicina</taxon>
        <taxon>Arionoidea</taxon>
        <taxon>Arionidae</taxon>
        <taxon>Arion</taxon>
    </lineage>
</organism>
<reference evidence="1" key="1">
    <citation type="submission" date="2014-12" db="EMBL/GenBank/DDBJ databases">
        <title>Insight into the proteome of Arion vulgaris.</title>
        <authorList>
            <person name="Aradska J."/>
            <person name="Bulat T."/>
            <person name="Smidak R."/>
            <person name="Sarate P."/>
            <person name="Gangsoo J."/>
            <person name="Sialana F."/>
            <person name="Bilban M."/>
            <person name="Lubec G."/>
        </authorList>
    </citation>
    <scope>NUCLEOTIDE SEQUENCE</scope>
    <source>
        <tissue evidence="1">Skin</tissue>
    </source>
</reference>
<name>A0A0B6ZH93_9EUPU</name>
<sequence length="64" mass="7530">MSLTDYLAGLAIVLGPRNSYQDFIFLNYQQEIKMELECSFSQKRQVRAMCLRWNLETIDPPKNT</sequence>
<dbReference type="EMBL" id="HACG01021064">
    <property type="protein sequence ID" value="CEK67929.1"/>
    <property type="molecule type" value="Transcribed_RNA"/>
</dbReference>
<accession>A0A0B6ZH93</accession>
<proteinExistence type="predicted"/>